<dbReference type="Proteomes" id="UP000623681">
    <property type="component" value="Unassembled WGS sequence"/>
</dbReference>
<dbReference type="InterPro" id="IPR036866">
    <property type="entry name" value="RibonucZ/Hydroxyglut_hydro"/>
</dbReference>
<dbReference type="InterPro" id="IPR050855">
    <property type="entry name" value="NDM-1-like"/>
</dbReference>
<sequence length="246" mass="27407">MKIANGIEMLEIKANVMGRESSINPVILWDEKNVILVDTGFPGQMKEINEAIEAAGIDVNKLDTIILTHQDIDHVGNALSFVKSSENEIKVLCHEEEKKYIQGDETPVKLAKLEKNLNSLPNEMKDMYEKLKVGFGLSKVKIDEMLKDGEELTFAGGTEVIYTPGHTPGHICLYIKKSKVLIAGDLLTVNDGVLSKASPNINYDTNLSDKSLEKLKKYDIEKVICYHGGLYEKNVNERISELSLEA</sequence>
<evidence type="ECO:0000313" key="3">
    <source>
        <dbReference type="Proteomes" id="UP000623681"/>
    </source>
</evidence>
<proteinExistence type="predicted"/>
<dbReference type="CDD" id="cd07721">
    <property type="entry name" value="yflN-like_MBL-fold"/>
    <property type="match status" value="1"/>
</dbReference>
<protein>
    <submittedName>
        <fullName evidence="2">MBL fold metallo-hydrolase</fullName>
    </submittedName>
</protein>
<evidence type="ECO:0000259" key="1">
    <source>
        <dbReference type="SMART" id="SM00849"/>
    </source>
</evidence>
<evidence type="ECO:0000313" key="2">
    <source>
        <dbReference type="EMBL" id="MBL4930458.1"/>
    </source>
</evidence>
<dbReference type="SMART" id="SM00849">
    <property type="entry name" value="Lactamase_B"/>
    <property type="match status" value="1"/>
</dbReference>
<reference evidence="2" key="1">
    <citation type="submission" date="2021-01" db="EMBL/GenBank/DDBJ databases">
        <title>Genome public.</title>
        <authorList>
            <person name="Liu C."/>
            <person name="Sun Q."/>
        </authorList>
    </citation>
    <scope>NUCLEOTIDE SEQUENCE</scope>
    <source>
        <strain evidence="2">YIM B02565</strain>
    </source>
</reference>
<keyword evidence="3" id="KW-1185">Reference proteome</keyword>
<gene>
    <name evidence="2" type="ORF">JK634_01350</name>
</gene>
<comment type="caution">
    <text evidence="2">The sequence shown here is derived from an EMBL/GenBank/DDBJ whole genome shotgun (WGS) entry which is preliminary data.</text>
</comment>
<dbReference type="SUPFAM" id="SSF56281">
    <property type="entry name" value="Metallo-hydrolase/oxidoreductase"/>
    <property type="match status" value="1"/>
</dbReference>
<accession>A0A937FBX6</accession>
<dbReference type="Pfam" id="PF00753">
    <property type="entry name" value="Lactamase_B"/>
    <property type="match status" value="1"/>
</dbReference>
<feature type="domain" description="Metallo-beta-lactamase" evidence="1">
    <location>
        <begin position="22"/>
        <end position="227"/>
    </location>
</feature>
<dbReference type="PANTHER" id="PTHR42951:SF15">
    <property type="entry name" value="METALLO-BETA-LACTAMASE SUPERFAMILY PROTEIN"/>
    <property type="match status" value="1"/>
</dbReference>
<dbReference type="AlphaFoldDB" id="A0A937FBX6"/>
<dbReference type="PANTHER" id="PTHR42951">
    <property type="entry name" value="METALLO-BETA-LACTAMASE DOMAIN-CONTAINING"/>
    <property type="match status" value="1"/>
</dbReference>
<dbReference type="InterPro" id="IPR001279">
    <property type="entry name" value="Metallo-B-lactamas"/>
</dbReference>
<dbReference type="RefSeq" id="WP_202765840.1">
    <property type="nucleotide sequence ID" value="NZ_JAESWA010000005.1"/>
</dbReference>
<name>A0A937FBX6_9CLOT</name>
<dbReference type="Gene3D" id="3.60.15.10">
    <property type="entry name" value="Ribonuclease Z/Hydroxyacylglutathione hydrolase-like"/>
    <property type="match status" value="1"/>
</dbReference>
<dbReference type="EMBL" id="JAESWA010000005">
    <property type="protein sequence ID" value="MBL4930458.1"/>
    <property type="molecule type" value="Genomic_DNA"/>
</dbReference>
<organism evidence="2 3">
    <name type="scientific">Clostridium paridis</name>
    <dbReference type="NCBI Taxonomy" id="2803863"/>
    <lineage>
        <taxon>Bacteria</taxon>
        <taxon>Bacillati</taxon>
        <taxon>Bacillota</taxon>
        <taxon>Clostridia</taxon>
        <taxon>Eubacteriales</taxon>
        <taxon>Clostridiaceae</taxon>
        <taxon>Clostridium</taxon>
    </lineage>
</organism>